<protein>
    <recommendedName>
        <fullName evidence="6">Shugoshin C-terminal domain-containing protein</fullName>
    </recommendedName>
</protein>
<keyword evidence="1" id="KW-0175">Coiled coil</keyword>
<feature type="region of interest" description="Disordered" evidence="2">
    <location>
        <begin position="246"/>
        <end position="304"/>
    </location>
</feature>
<feature type="signal peptide" evidence="3">
    <location>
        <begin position="1"/>
        <end position="24"/>
    </location>
</feature>
<organism evidence="4 5">
    <name type="scientific">Taenia crassiceps</name>
    <dbReference type="NCBI Taxonomy" id="6207"/>
    <lineage>
        <taxon>Eukaryota</taxon>
        <taxon>Metazoa</taxon>
        <taxon>Spiralia</taxon>
        <taxon>Lophotrochozoa</taxon>
        <taxon>Platyhelminthes</taxon>
        <taxon>Cestoda</taxon>
        <taxon>Eucestoda</taxon>
        <taxon>Cyclophyllidea</taxon>
        <taxon>Taeniidae</taxon>
        <taxon>Taenia</taxon>
    </lineage>
</organism>
<keyword evidence="3" id="KW-0732">Signal</keyword>
<accession>A0ABR4Q606</accession>
<evidence type="ECO:0000256" key="3">
    <source>
        <dbReference type="SAM" id="SignalP"/>
    </source>
</evidence>
<evidence type="ECO:0000313" key="4">
    <source>
        <dbReference type="EMBL" id="KAL5105075.1"/>
    </source>
</evidence>
<feature type="compositionally biased region" description="Basic and acidic residues" evidence="2">
    <location>
        <begin position="441"/>
        <end position="452"/>
    </location>
</feature>
<feature type="chain" id="PRO_5046702299" description="Shugoshin C-terminal domain-containing protein" evidence="3">
    <location>
        <begin position="25"/>
        <end position="501"/>
    </location>
</feature>
<evidence type="ECO:0008006" key="6">
    <source>
        <dbReference type="Google" id="ProtNLM"/>
    </source>
</evidence>
<feature type="region of interest" description="Disordered" evidence="2">
    <location>
        <begin position="426"/>
        <end position="478"/>
    </location>
</feature>
<gene>
    <name evidence="4" type="ORF">TcWFU_000321</name>
</gene>
<keyword evidence="5" id="KW-1185">Reference proteome</keyword>
<evidence type="ECO:0000256" key="1">
    <source>
        <dbReference type="SAM" id="Coils"/>
    </source>
</evidence>
<feature type="region of interest" description="Disordered" evidence="2">
    <location>
        <begin position="316"/>
        <end position="349"/>
    </location>
</feature>
<feature type="compositionally biased region" description="Polar residues" evidence="2">
    <location>
        <begin position="252"/>
        <end position="287"/>
    </location>
</feature>
<reference evidence="4 5" key="1">
    <citation type="journal article" date="2022" name="Front. Cell. Infect. Microbiol.">
        <title>The Genomes of Two Strains of Taenia crassiceps the Animal Model for the Study of Human Cysticercosis.</title>
        <authorList>
            <person name="Bobes R.J."/>
            <person name="Estrada K."/>
            <person name="Rios-Valencia D.G."/>
            <person name="Calderon-Gallegos A."/>
            <person name="de la Torre P."/>
            <person name="Carrero J.C."/>
            <person name="Sanchez-Flores A."/>
            <person name="Laclette J.P."/>
        </authorList>
    </citation>
    <scope>NUCLEOTIDE SEQUENCE [LARGE SCALE GENOMIC DNA]</scope>
    <source>
        <strain evidence="4">WFUcys</strain>
    </source>
</reference>
<proteinExistence type="predicted"/>
<name>A0ABR4Q606_9CEST</name>
<feature type="coiled-coil region" evidence="1">
    <location>
        <begin position="74"/>
        <end position="141"/>
    </location>
</feature>
<evidence type="ECO:0000313" key="5">
    <source>
        <dbReference type="Proteomes" id="UP001651158"/>
    </source>
</evidence>
<dbReference type="Proteomes" id="UP001651158">
    <property type="component" value="Unassembled WGS sequence"/>
</dbReference>
<evidence type="ECO:0000256" key="2">
    <source>
        <dbReference type="SAM" id="MobiDB-lite"/>
    </source>
</evidence>
<sequence>MPRYSAAIRLWLLFVPFNESVCWSEFVMSTHQTPSAHSAKRQNRAAKRNWSAKKALNISRKILEKSVIQQNARIGSIQQNNIQLARRVSELQKELSERTAELQVSREESFQLRLKLNRLQNNSVESALHSLRERLASVTEEMFNIHEFAARVCSELSLPDVSPCPRDTPFSRGSDGFVPMECTVTVLPGEEEAVRISNDVTLGSSVQSVEMELDSFDVTANPFVGYPTGRKTLALPVSNEKVVGTPPFPFQTGGSSLANLQNRGSDSPTPLQIGKSSPPTQLTSSCPNEDETYVPKPERKRIPPIKKAKKISGAVGTVAASETTESAPSEPVDPLDLPSDREPTESHPPSASVLAIASLNQLAMELKHGKEESEEKVEEVVLLEPKDPPRRQSRRRRKRLRLIADDSVFIPISDSMVEDAISGSKRNVSKTASLPNSVVTKQRDDRVEEKAVIKSSTSQVQKDINDTPSSPIRTRRKHDPVSYVVKLNTKLRQGDQNWCRN</sequence>
<feature type="compositionally biased region" description="Polar residues" evidence="2">
    <location>
        <begin position="426"/>
        <end position="440"/>
    </location>
</feature>
<feature type="compositionally biased region" description="Polar residues" evidence="2">
    <location>
        <begin position="454"/>
        <end position="472"/>
    </location>
</feature>
<comment type="caution">
    <text evidence="4">The sequence shown here is derived from an EMBL/GenBank/DDBJ whole genome shotgun (WGS) entry which is preliminary data.</text>
</comment>
<dbReference type="EMBL" id="JAKROA010000009">
    <property type="protein sequence ID" value="KAL5105075.1"/>
    <property type="molecule type" value="Genomic_DNA"/>
</dbReference>